<gene>
    <name evidence="2" type="ORF">PEPS_31110</name>
</gene>
<feature type="transmembrane region" description="Helical" evidence="1">
    <location>
        <begin position="84"/>
        <end position="106"/>
    </location>
</feature>
<evidence type="ECO:0000256" key="1">
    <source>
        <dbReference type="SAM" id="Phobius"/>
    </source>
</evidence>
<evidence type="ECO:0000313" key="3">
    <source>
        <dbReference type="Proteomes" id="UP001354989"/>
    </source>
</evidence>
<evidence type="ECO:0000313" key="2">
    <source>
        <dbReference type="EMBL" id="BDD00831.1"/>
    </source>
</evidence>
<keyword evidence="3" id="KW-1185">Reference proteome</keyword>
<feature type="transmembrane region" description="Helical" evidence="1">
    <location>
        <begin position="14"/>
        <end position="34"/>
    </location>
</feature>
<dbReference type="Gene3D" id="2.40.50.140">
    <property type="entry name" value="Nucleic acid-binding proteins"/>
    <property type="match status" value="1"/>
</dbReference>
<proteinExistence type="predicted"/>
<dbReference type="RefSeq" id="WP_332921174.1">
    <property type="nucleotide sequence ID" value="NZ_AP025293.1"/>
</dbReference>
<sequence>METFEMLPVVLKSFWYVAIPSSLIFLIQFGMSFIGGGDDFDLEVEAEAEVDSDDISLVSFKSLLHFILGFSWTGISFYHTINSLALLISLCVVVGMIFVYSLYYLIKQMHKLAEDNSFRIEHTLFQHAEVYLPIPAQKNGVGKVLVTVKGSCREMDAISVTDQIAAGTQVKVVAIEDDSLLIVQPL</sequence>
<organism evidence="2 3">
    <name type="scientific">Persicobacter psychrovividus</name>
    <dbReference type="NCBI Taxonomy" id="387638"/>
    <lineage>
        <taxon>Bacteria</taxon>
        <taxon>Pseudomonadati</taxon>
        <taxon>Bacteroidota</taxon>
        <taxon>Cytophagia</taxon>
        <taxon>Cytophagales</taxon>
        <taxon>Persicobacteraceae</taxon>
        <taxon>Persicobacter</taxon>
    </lineage>
</organism>
<reference evidence="2 3" key="1">
    <citation type="submission" date="2021-12" db="EMBL/GenBank/DDBJ databases">
        <title>Genome sequencing of bacteria with rrn-lacking chromosome and rrn-plasmid.</title>
        <authorList>
            <person name="Anda M."/>
            <person name="Iwasaki W."/>
        </authorList>
    </citation>
    <scope>NUCLEOTIDE SEQUENCE [LARGE SCALE GENOMIC DNA]</scope>
    <source>
        <strain evidence="2 3">NBRC 101262</strain>
        <plasmid evidence="2 3">pPP1</plasmid>
    </source>
</reference>
<dbReference type="InterPro" id="IPR012340">
    <property type="entry name" value="NA-bd_OB-fold"/>
</dbReference>
<protein>
    <recommendedName>
        <fullName evidence="4">NfeD-like C-terminal domain-containing protein</fullName>
    </recommendedName>
</protein>
<evidence type="ECO:0008006" key="4">
    <source>
        <dbReference type="Google" id="ProtNLM"/>
    </source>
</evidence>
<geneLocation type="plasmid" evidence="2 3">
    <name>pPP1</name>
</geneLocation>
<dbReference type="EMBL" id="AP025293">
    <property type="protein sequence ID" value="BDD00831.1"/>
    <property type="molecule type" value="Genomic_DNA"/>
</dbReference>
<dbReference type="Proteomes" id="UP001354989">
    <property type="component" value="Plasmid pPP1"/>
</dbReference>
<keyword evidence="1" id="KW-1133">Transmembrane helix</keyword>
<name>A0ABN6LD11_9BACT</name>
<keyword evidence="2" id="KW-0614">Plasmid</keyword>
<keyword evidence="1" id="KW-0812">Transmembrane</keyword>
<keyword evidence="1" id="KW-0472">Membrane</keyword>
<accession>A0ABN6LD11</accession>
<feature type="transmembrane region" description="Helical" evidence="1">
    <location>
        <begin position="55"/>
        <end position="78"/>
    </location>
</feature>